<dbReference type="SUPFAM" id="SSF82708">
    <property type="entry name" value="R3H domain"/>
    <property type="match status" value="1"/>
</dbReference>
<evidence type="ECO:0000259" key="1">
    <source>
        <dbReference type="Pfam" id="PF01424"/>
    </source>
</evidence>
<gene>
    <name evidence="2" type="ORF">SLS60_009840</name>
</gene>
<sequence length="570" mass="65938">MLNLMHINEQFRSDMGFVIDSWSPIHVVAHPEDIPQIQEQFIMLHERRHSPKIERICLDVFHSSETSQMMTTGGWLGQHYFCKPGYWRSWEEAIPKLPPSAKEIWFDLTPAPADMRNRHGLTINPFVHDKRTQQFLEAHSSEVARLIWLVNKRYSGCITIRATGRLSERSTFFITALQIESGIPVEFDGVWVSGEDTVFADINLLARQIARTGVGRKAERRGAPNRLAWLRNVKWSRQTSWTYAKVAHAGEMEAAVQDLRNLVDFAKEEGEENLEMDAVDSVRRALQHRMAEDLGLKTVSEGVELRNRIYELVATDDEPVQVVRRFDDGDNSDMKSKDQDFRSNYAGLTRVCRHIRDEYLPIHRQYARISLNYDDLEQWMKLLGEHPPVKELEVRISAFQNCHSSRARIDWLPLLRARASSRSSESDQFRVTVHFTTPEPEFPMLHPAFYYAHWGAGKDMVDYLQQLIDVQNTCWLELLCNDPCPLENVFLCVSEGTVRFAFKKTQNSIDLEDKDAVHNFCDDLGFGCGYVLFREGRSKPEYGWFETDHSCVVFDGRDNPTLEAYYLPAI</sequence>
<feature type="domain" description="R3H" evidence="1">
    <location>
        <begin position="261"/>
        <end position="308"/>
    </location>
</feature>
<keyword evidence="3" id="KW-1185">Reference proteome</keyword>
<reference evidence="2 3" key="1">
    <citation type="submission" date="2024-02" db="EMBL/GenBank/DDBJ databases">
        <title>De novo assembly and annotation of 12 fungi associated with fruit tree decline syndrome in Ontario, Canada.</title>
        <authorList>
            <person name="Sulman M."/>
            <person name="Ellouze W."/>
            <person name="Ilyukhin E."/>
        </authorList>
    </citation>
    <scope>NUCLEOTIDE SEQUENCE [LARGE SCALE GENOMIC DNA]</scope>
    <source>
        <strain evidence="2 3">M42-189</strain>
    </source>
</reference>
<name>A0ABR3QTQ0_9PLEO</name>
<accession>A0ABR3QTQ0</accession>
<evidence type="ECO:0000313" key="2">
    <source>
        <dbReference type="EMBL" id="KAL1595152.1"/>
    </source>
</evidence>
<evidence type="ECO:0000313" key="3">
    <source>
        <dbReference type="Proteomes" id="UP001521785"/>
    </source>
</evidence>
<proteinExistence type="predicted"/>
<organism evidence="2 3">
    <name type="scientific">Paraconiothyrium brasiliense</name>
    <dbReference type="NCBI Taxonomy" id="300254"/>
    <lineage>
        <taxon>Eukaryota</taxon>
        <taxon>Fungi</taxon>
        <taxon>Dikarya</taxon>
        <taxon>Ascomycota</taxon>
        <taxon>Pezizomycotina</taxon>
        <taxon>Dothideomycetes</taxon>
        <taxon>Pleosporomycetidae</taxon>
        <taxon>Pleosporales</taxon>
        <taxon>Massarineae</taxon>
        <taxon>Didymosphaeriaceae</taxon>
        <taxon>Paraconiothyrium</taxon>
    </lineage>
</organism>
<protein>
    <recommendedName>
        <fullName evidence="1">R3H domain-containing protein</fullName>
    </recommendedName>
</protein>
<dbReference type="Proteomes" id="UP001521785">
    <property type="component" value="Unassembled WGS sequence"/>
</dbReference>
<dbReference type="Pfam" id="PF01424">
    <property type="entry name" value="R3H"/>
    <property type="match status" value="1"/>
</dbReference>
<comment type="caution">
    <text evidence="2">The sequence shown here is derived from an EMBL/GenBank/DDBJ whole genome shotgun (WGS) entry which is preliminary data.</text>
</comment>
<dbReference type="InterPro" id="IPR036867">
    <property type="entry name" value="R3H_dom_sf"/>
</dbReference>
<dbReference type="CDD" id="cd02325">
    <property type="entry name" value="R3H"/>
    <property type="match status" value="1"/>
</dbReference>
<dbReference type="InterPro" id="IPR001374">
    <property type="entry name" value="R3H_dom"/>
</dbReference>
<dbReference type="Gene3D" id="3.30.1370.50">
    <property type="entry name" value="R3H-like domain"/>
    <property type="match status" value="1"/>
</dbReference>
<dbReference type="EMBL" id="JAKJXO020000016">
    <property type="protein sequence ID" value="KAL1595152.1"/>
    <property type="molecule type" value="Genomic_DNA"/>
</dbReference>